<feature type="compositionally biased region" description="Acidic residues" evidence="1">
    <location>
        <begin position="614"/>
        <end position="659"/>
    </location>
</feature>
<dbReference type="Gene3D" id="1.10.287.110">
    <property type="entry name" value="DnaJ domain"/>
    <property type="match status" value="1"/>
</dbReference>
<dbReference type="PANTHER" id="PTHR24075">
    <property type="entry name" value="SEC63 DOMAIN-CONTAINING"/>
    <property type="match status" value="1"/>
</dbReference>
<dbReference type="SUPFAM" id="SSF46565">
    <property type="entry name" value="Chaperone J-domain"/>
    <property type="match status" value="1"/>
</dbReference>
<feature type="transmembrane region" description="Helical" evidence="2">
    <location>
        <begin position="76"/>
        <end position="95"/>
    </location>
</feature>
<accession>A0A875S4C9</accession>
<dbReference type="RefSeq" id="XP_038778487.1">
    <property type="nucleotide sequence ID" value="XM_038922559.1"/>
</dbReference>
<dbReference type="Pfam" id="PF00226">
    <property type="entry name" value="DnaJ"/>
    <property type="match status" value="1"/>
</dbReference>
<dbReference type="GO" id="GO:0031207">
    <property type="term" value="C:Sec62/Sec63 complex"/>
    <property type="evidence" value="ECO:0007669"/>
    <property type="project" value="TreeGrafter"/>
</dbReference>
<protein>
    <recommendedName>
        <fullName evidence="3">J domain-containing protein</fullName>
    </recommendedName>
</protein>
<dbReference type="Proteomes" id="UP000662931">
    <property type="component" value="Chromosome 2"/>
</dbReference>
<dbReference type="GO" id="GO:0006614">
    <property type="term" value="P:SRP-dependent cotranslational protein targeting to membrane"/>
    <property type="evidence" value="ECO:0007669"/>
    <property type="project" value="TreeGrafter"/>
</dbReference>
<keyword evidence="2" id="KW-1133">Transmembrane helix</keyword>
<dbReference type="InterPro" id="IPR036869">
    <property type="entry name" value="J_dom_sf"/>
</dbReference>
<evidence type="ECO:0000256" key="2">
    <source>
        <dbReference type="SAM" id="Phobius"/>
    </source>
</evidence>
<dbReference type="EMBL" id="CP064813">
    <property type="protein sequence ID" value="QPG74922.1"/>
    <property type="molecule type" value="Genomic_DNA"/>
</dbReference>
<feature type="compositionally biased region" description="Basic and acidic residues" evidence="1">
    <location>
        <begin position="602"/>
        <end position="613"/>
    </location>
</feature>
<proteinExistence type="predicted"/>
<evidence type="ECO:0000256" key="1">
    <source>
        <dbReference type="SAM" id="MobiDB-lite"/>
    </source>
</evidence>
<feature type="domain" description="J" evidence="3">
    <location>
        <begin position="110"/>
        <end position="160"/>
    </location>
</feature>
<dbReference type="PROSITE" id="PS50076">
    <property type="entry name" value="DNAJ_2"/>
    <property type="match status" value="1"/>
</dbReference>
<gene>
    <name evidence="4" type="ORF">FOA43_002260</name>
</gene>
<keyword evidence="2" id="KW-0472">Membrane</keyword>
<dbReference type="GO" id="GO:0006620">
    <property type="term" value="P:post-translational protein targeting to endoplasmic reticulum membrane"/>
    <property type="evidence" value="ECO:0007669"/>
    <property type="project" value="TreeGrafter"/>
</dbReference>
<evidence type="ECO:0000313" key="4">
    <source>
        <dbReference type="EMBL" id="QPG74922.1"/>
    </source>
</evidence>
<feature type="region of interest" description="Disordered" evidence="1">
    <location>
        <begin position="600"/>
        <end position="659"/>
    </location>
</feature>
<dbReference type="InterPro" id="IPR001623">
    <property type="entry name" value="DnaJ_domain"/>
</dbReference>
<feature type="transmembrane region" description="Helical" evidence="2">
    <location>
        <begin position="182"/>
        <end position="203"/>
    </location>
</feature>
<dbReference type="SUPFAM" id="SSF158702">
    <property type="entry name" value="Sec63 N-terminal domain-like"/>
    <property type="match status" value="1"/>
</dbReference>
<evidence type="ECO:0000259" key="3">
    <source>
        <dbReference type="PROSITE" id="PS50076"/>
    </source>
</evidence>
<dbReference type="AlphaFoldDB" id="A0A875S4C9"/>
<dbReference type="KEGG" id="bnn:FOA43_002260"/>
<name>A0A875S4C9_EENNA</name>
<organism evidence="4 5">
    <name type="scientific">Eeniella nana</name>
    <name type="common">Yeast</name>
    <name type="synonym">Brettanomyces nanus</name>
    <dbReference type="NCBI Taxonomy" id="13502"/>
    <lineage>
        <taxon>Eukaryota</taxon>
        <taxon>Fungi</taxon>
        <taxon>Dikarya</taxon>
        <taxon>Ascomycota</taxon>
        <taxon>Saccharomycotina</taxon>
        <taxon>Pichiomycetes</taxon>
        <taxon>Pichiales</taxon>
        <taxon>Pichiaceae</taxon>
        <taxon>Brettanomyces</taxon>
    </lineage>
</organism>
<dbReference type="PANTHER" id="PTHR24075:SF0">
    <property type="entry name" value="TRANSLOCATION PROTEIN SEC63 HOMOLOG"/>
    <property type="match status" value="1"/>
</dbReference>
<dbReference type="GO" id="GO:0008320">
    <property type="term" value="F:protein transmembrane transporter activity"/>
    <property type="evidence" value="ECO:0007669"/>
    <property type="project" value="TreeGrafter"/>
</dbReference>
<dbReference type="CDD" id="cd06257">
    <property type="entry name" value="DnaJ"/>
    <property type="match status" value="1"/>
</dbReference>
<evidence type="ECO:0000313" key="5">
    <source>
        <dbReference type="Proteomes" id="UP000662931"/>
    </source>
</evidence>
<dbReference type="OrthoDB" id="1734229at2759"/>
<reference evidence="4" key="1">
    <citation type="submission" date="2020-10" db="EMBL/GenBank/DDBJ databases">
        <authorList>
            <person name="Roach M.J.R."/>
        </authorList>
    </citation>
    <scope>NUCLEOTIDE SEQUENCE</scope>
    <source>
        <strain evidence="4">CBS 1945</strain>
    </source>
</reference>
<keyword evidence="2" id="KW-0812">Transmembrane</keyword>
<sequence length="659" mass="74597">MSDSRYDYDENSETWPYFVLTGILVPLVPVTFSLISSHLGKGQVKDDGFEQVSWCEPYDSKQLNQFRSKQKRSSLFTGKFFLVVLGWFLVGLLAFKIGQIDIVVSETNFDPWKILEIDETANVRDIRTAYRKLSLKFHPDKVDTSNMTRPEIDAYGNPDGPGDIKHGIALPKFLVDGPTSPLFVVVYILLIAVILPLCVSKWWSGVKSHTRRGIYTDTASHFLTLMLNFNPAELVQVKTVLKDVASSREYLDIDPKLNQDKVLELLLDHINRKLLSPKEETLKLSVVAITPKLLLGFLDIAAAFRNTDVCNVIVEAHRCIIQALNIEDDVDNYKYRQILQLPSIELDNIDKKQKIYTLGKLLKKPTDDPAKFLGVDSESTTKKVLDYAKHIPLIEPLDCQFKVPGENYIPPNSHVNIDLRFIVKSPAHKSKPARENLSPEVIDTQLKEPDILENLRNPLKVVELQPLLSLKSAPMFFPDIDYVKDHCGWAAFILVQKDGRLGEAPVFLSRADLSNMNLTQEQFLKSDAKVSVFKLMLTAPAPPQEGSFQFRLVLKNLVYFGSDIEIPLTMNVENKPEFVGKDVYKIEEPDEDSLAGAMAQLRGEKVKKSKEYSSDEESDSEDQDDDNDSDSEDDDDDDDDDDEDGDWTDINTDTETEED</sequence>
<feature type="transmembrane region" description="Helical" evidence="2">
    <location>
        <begin position="15"/>
        <end position="35"/>
    </location>
</feature>
<keyword evidence="5" id="KW-1185">Reference proteome</keyword>
<dbReference type="GO" id="GO:0003723">
    <property type="term" value="F:RNA binding"/>
    <property type="evidence" value="ECO:0007669"/>
    <property type="project" value="TreeGrafter"/>
</dbReference>
<dbReference type="GeneID" id="62195661"/>